<reference evidence="1" key="1">
    <citation type="submission" date="2023-05" db="EMBL/GenBank/DDBJ databases">
        <authorList>
            <consortium name="ELIXIR-Norway"/>
        </authorList>
    </citation>
    <scope>NUCLEOTIDE SEQUENCE</scope>
</reference>
<reference evidence="1" key="2">
    <citation type="submission" date="2025-03" db="EMBL/GenBank/DDBJ databases">
        <authorList>
            <consortium name="ELIXIR-Norway"/>
            <consortium name="Elixir Norway"/>
        </authorList>
    </citation>
    <scope>NUCLEOTIDE SEQUENCE</scope>
</reference>
<evidence type="ECO:0000313" key="1">
    <source>
        <dbReference type="EMBL" id="CAN0526607.1"/>
    </source>
</evidence>
<protein>
    <submittedName>
        <fullName evidence="1">Uncharacterized protein</fullName>
    </submittedName>
</protein>
<accession>A0AC59ZX24</accession>
<dbReference type="Proteomes" id="UP001162501">
    <property type="component" value="Chromosome 5"/>
</dbReference>
<gene>
    <name evidence="1" type="ORF">MRATA1EN22A_LOCUS24159</name>
</gene>
<proteinExistence type="predicted"/>
<organism evidence="1 2">
    <name type="scientific">Rangifer tarandus platyrhynchus</name>
    <name type="common">Svalbard reindeer</name>
    <dbReference type="NCBI Taxonomy" id="3082113"/>
    <lineage>
        <taxon>Eukaryota</taxon>
        <taxon>Metazoa</taxon>
        <taxon>Chordata</taxon>
        <taxon>Craniata</taxon>
        <taxon>Vertebrata</taxon>
        <taxon>Euteleostomi</taxon>
        <taxon>Mammalia</taxon>
        <taxon>Eutheria</taxon>
        <taxon>Laurasiatheria</taxon>
        <taxon>Artiodactyla</taxon>
        <taxon>Ruminantia</taxon>
        <taxon>Pecora</taxon>
        <taxon>Cervidae</taxon>
        <taxon>Odocoileinae</taxon>
        <taxon>Rangifer</taxon>
    </lineage>
</organism>
<name>A0AC59ZX24_RANTA</name>
<dbReference type="EMBL" id="OX596089">
    <property type="protein sequence ID" value="CAN0526607.1"/>
    <property type="molecule type" value="Genomic_DNA"/>
</dbReference>
<sequence length="139" mass="14351">MHTSAGPHTCGAATKFLRVACARSWGAPRTVSPALPRSTSPRPTRGSRSCAEGGEGTGEELPSAAAPPLPLPPPQPPAPPHSPVPASPLALSALNRHTPGTSPPSAPPTALPPNFPPRWRPLIWIAAPPRDRFPSALSQ</sequence>
<evidence type="ECO:0000313" key="2">
    <source>
        <dbReference type="Proteomes" id="UP001162501"/>
    </source>
</evidence>